<protein>
    <submittedName>
        <fullName evidence="1">Uncharacterized protein</fullName>
    </submittedName>
</protein>
<organism evidence="1">
    <name type="scientific">Rhizophora mucronata</name>
    <name type="common">Asiatic mangrove</name>
    <dbReference type="NCBI Taxonomy" id="61149"/>
    <lineage>
        <taxon>Eukaryota</taxon>
        <taxon>Viridiplantae</taxon>
        <taxon>Streptophyta</taxon>
        <taxon>Embryophyta</taxon>
        <taxon>Tracheophyta</taxon>
        <taxon>Spermatophyta</taxon>
        <taxon>Magnoliopsida</taxon>
        <taxon>eudicotyledons</taxon>
        <taxon>Gunneridae</taxon>
        <taxon>Pentapetalae</taxon>
        <taxon>rosids</taxon>
        <taxon>fabids</taxon>
        <taxon>Malpighiales</taxon>
        <taxon>Rhizophoraceae</taxon>
        <taxon>Rhizophora</taxon>
    </lineage>
</organism>
<dbReference type="EMBL" id="GGEC01064597">
    <property type="protein sequence ID" value="MBX45081.1"/>
    <property type="molecule type" value="Transcribed_RNA"/>
</dbReference>
<name>A0A2P2NRQ9_RHIMU</name>
<sequence>MFIPLHLIDPIFYSTFRHPKALLLKQEHKLLTFQSTKGTKKLRKR</sequence>
<reference evidence="1" key="1">
    <citation type="submission" date="2018-02" db="EMBL/GenBank/DDBJ databases">
        <title>Rhizophora mucronata_Transcriptome.</title>
        <authorList>
            <person name="Meera S.P."/>
            <person name="Sreeshan A."/>
            <person name="Augustine A."/>
        </authorList>
    </citation>
    <scope>NUCLEOTIDE SEQUENCE</scope>
    <source>
        <tissue evidence="1">Leaf</tissue>
    </source>
</reference>
<dbReference type="AlphaFoldDB" id="A0A2P2NRQ9"/>
<proteinExistence type="predicted"/>
<evidence type="ECO:0000313" key="1">
    <source>
        <dbReference type="EMBL" id="MBX45081.1"/>
    </source>
</evidence>
<accession>A0A2P2NRQ9</accession>